<evidence type="ECO:0000256" key="6">
    <source>
        <dbReference type="SAM" id="Phobius"/>
    </source>
</evidence>
<evidence type="ECO:0000256" key="1">
    <source>
        <dbReference type="ARBA" id="ARBA00004651"/>
    </source>
</evidence>
<evidence type="ECO:0000256" key="2">
    <source>
        <dbReference type="ARBA" id="ARBA00022475"/>
    </source>
</evidence>
<keyword evidence="8" id="KW-1185">Reference proteome</keyword>
<name>A0A8G2FWK2_PICTO</name>
<dbReference type="Pfam" id="PF01943">
    <property type="entry name" value="Polysacc_synt"/>
    <property type="match status" value="1"/>
</dbReference>
<reference evidence="7 8" key="1">
    <citation type="submission" date="2017-04" db="EMBL/GenBank/DDBJ databases">
        <authorList>
            <person name="Varghese N."/>
            <person name="Submissions S."/>
        </authorList>
    </citation>
    <scope>NUCLEOTIDE SEQUENCE [LARGE SCALE GENOMIC DNA]</scope>
    <source>
        <strain evidence="7 8">DSM 9789</strain>
    </source>
</reference>
<feature type="transmembrane region" description="Helical" evidence="6">
    <location>
        <begin position="448"/>
        <end position="466"/>
    </location>
</feature>
<feature type="transmembrane region" description="Helical" evidence="6">
    <location>
        <begin position="90"/>
        <end position="110"/>
    </location>
</feature>
<comment type="subcellular location">
    <subcellularLocation>
        <location evidence="1">Cell membrane</location>
        <topology evidence="1">Multi-pass membrane protein</topology>
    </subcellularLocation>
</comment>
<comment type="caution">
    <text evidence="7">The sequence shown here is derived from an EMBL/GenBank/DDBJ whole genome shotgun (WGS) entry which is preliminary data.</text>
</comment>
<feature type="transmembrane region" description="Helical" evidence="6">
    <location>
        <begin position="256"/>
        <end position="279"/>
    </location>
</feature>
<evidence type="ECO:0000313" key="7">
    <source>
        <dbReference type="EMBL" id="SMD30802.1"/>
    </source>
</evidence>
<accession>A0A8G2FWK2</accession>
<dbReference type="PANTHER" id="PTHR30250:SF28">
    <property type="entry name" value="POLYSACCHARIDE BIOSYNTHESIS PROTEIN"/>
    <property type="match status" value="1"/>
</dbReference>
<dbReference type="GO" id="GO:0005886">
    <property type="term" value="C:plasma membrane"/>
    <property type="evidence" value="ECO:0007669"/>
    <property type="project" value="UniProtKB-SubCell"/>
</dbReference>
<sequence length="500" mass="56641">MKSQSFISGLIFQYGAVLSLYLSSFIFYFIVAHILPTYLVGVISLLLAILNIFYTVFALGLGTGMQHFISYHLARNNINTIKKIIKNTSLIGILLSATAFLFTYFSSYYISTIFFHSIKYSFYIKIIGIGISGDVLMNIFSSMLLGLNYYRTFSITNIITNISGYFIPLSLFLITKDFEYFIFGFSLSYTFYAIIYISMVIIFYFRLADGNNEDERYLNILKYSIPVFISGILGTSANYIDRIIVSYFVNLSYLGIYNFAIVITSAVLFLLIPVFNIILPRLSYIFSANDESGFKTSLRLLLNFSYILYVPAAFGISALSRYILFLFAGPMYLKAAVPLIIILISTSLFSGSYVFSNALSSTKRTRIFIISSGLAMLANIILSFLLIPVYGITGAAISYSSMNGTNFIILYYFERNFVKYDLKIIFKIFASSIFMSIILFYLGTMLSYGFINLLILIILGALIYSMEIKIFKIISREDSILISSLIGNIKVFRFILKILS</sequence>
<feature type="transmembrane region" description="Helical" evidence="6">
    <location>
        <begin position="152"/>
        <end position="174"/>
    </location>
</feature>
<organism evidence="7 8">
    <name type="scientific">Picrophilus torridus (strain ATCC 700027 / DSM 9790 / JCM 10055 / NBRC 100828 / KAW 2/3)</name>
    <dbReference type="NCBI Taxonomy" id="1122961"/>
    <lineage>
        <taxon>Archaea</taxon>
        <taxon>Methanobacteriati</taxon>
        <taxon>Thermoplasmatota</taxon>
        <taxon>Thermoplasmata</taxon>
        <taxon>Thermoplasmatales</taxon>
        <taxon>Picrophilaceae</taxon>
        <taxon>Picrophilus</taxon>
    </lineage>
</organism>
<keyword evidence="2" id="KW-1003">Cell membrane</keyword>
<keyword evidence="3 6" id="KW-0812">Transmembrane</keyword>
<evidence type="ECO:0000256" key="4">
    <source>
        <dbReference type="ARBA" id="ARBA00022989"/>
    </source>
</evidence>
<feature type="transmembrane region" description="Helical" evidence="6">
    <location>
        <begin position="180"/>
        <end position="205"/>
    </location>
</feature>
<feature type="transmembrane region" description="Helical" evidence="6">
    <location>
        <begin position="217"/>
        <end position="236"/>
    </location>
</feature>
<evidence type="ECO:0000313" key="8">
    <source>
        <dbReference type="Proteomes" id="UP000192315"/>
    </source>
</evidence>
<feature type="transmembrane region" description="Helical" evidence="6">
    <location>
        <begin position="12"/>
        <end position="35"/>
    </location>
</feature>
<feature type="transmembrane region" description="Helical" evidence="6">
    <location>
        <begin position="396"/>
        <end position="413"/>
    </location>
</feature>
<dbReference type="InterPro" id="IPR050833">
    <property type="entry name" value="Poly_Biosynth_Transport"/>
</dbReference>
<keyword evidence="4 6" id="KW-1133">Transmembrane helix</keyword>
<dbReference type="RefSeq" id="WP_084272671.1">
    <property type="nucleotide sequence ID" value="NZ_FWYE01000001.1"/>
</dbReference>
<keyword evidence="5 6" id="KW-0472">Membrane</keyword>
<protein>
    <submittedName>
        <fullName evidence="7">Polysaccharide biosynthesis protein</fullName>
    </submittedName>
</protein>
<dbReference type="InterPro" id="IPR002797">
    <property type="entry name" value="Polysacc_synth"/>
</dbReference>
<feature type="transmembrane region" description="Helical" evidence="6">
    <location>
        <begin position="41"/>
        <end position="69"/>
    </location>
</feature>
<feature type="transmembrane region" description="Helical" evidence="6">
    <location>
        <begin position="367"/>
        <end position="390"/>
    </location>
</feature>
<feature type="transmembrane region" description="Helical" evidence="6">
    <location>
        <begin position="335"/>
        <end position="355"/>
    </location>
</feature>
<evidence type="ECO:0000256" key="3">
    <source>
        <dbReference type="ARBA" id="ARBA00022692"/>
    </source>
</evidence>
<dbReference type="Proteomes" id="UP000192315">
    <property type="component" value="Unassembled WGS sequence"/>
</dbReference>
<dbReference type="PANTHER" id="PTHR30250">
    <property type="entry name" value="PST FAMILY PREDICTED COLANIC ACID TRANSPORTER"/>
    <property type="match status" value="1"/>
</dbReference>
<proteinExistence type="predicted"/>
<feature type="transmembrane region" description="Helical" evidence="6">
    <location>
        <begin position="122"/>
        <end position="140"/>
    </location>
</feature>
<gene>
    <name evidence="7" type="ORF">SAMN02745355_0714</name>
</gene>
<dbReference type="EMBL" id="FWYE01000001">
    <property type="protein sequence ID" value="SMD30802.1"/>
    <property type="molecule type" value="Genomic_DNA"/>
</dbReference>
<evidence type="ECO:0000256" key="5">
    <source>
        <dbReference type="ARBA" id="ARBA00023136"/>
    </source>
</evidence>
<feature type="transmembrane region" description="Helical" evidence="6">
    <location>
        <begin position="300"/>
        <end position="323"/>
    </location>
</feature>
<feature type="transmembrane region" description="Helical" evidence="6">
    <location>
        <begin position="425"/>
        <end position="442"/>
    </location>
</feature>
<dbReference type="AlphaFoldDB" id="A0A8G2FWK2"/>